<dbReference type="Proteomes" id="UP001358417">
    <property type="component" value="Unassembled WGS sequence"/>
</dbReference>
<gene>
    <name evidence="1" type="ORF">LTR84_012410</name>
</gene>
<proteinExistence type="predicted"/>
<dbReference type="EMBL" id="JAVRRD010000071">
    <property type="protein sequence ID" value="KAK5042891.1"/>
    <property type="molecule type" value="Genomic_DNA"/>
</dbReference>
<name>A0AAV9MT25_9EURO</name>
<evidence type="ECO:0000313" key="2">
    <source>
        <dbReference type="Proteomes" id="UP001358417"/>
    </source>
</evidence>
<sequence>MPEMDVLSLSHRSHAYETQSLSFDNLYRLTTRFWDNFIYPNNRVQLLSVNSTLFSEDVVGRVDDSRTCHGRELNTEYVFGSFATLGSTSSIVSVLGIPISHEPMRFATNGNIVSVTELVFFNISLIDKVVPVQIDLWLAFNSQEEIVAYDTSFRWFAWLFDDMLQLLGESHGCEGDGDKPNDTFKSNIIQQICGTALNHCTDSQNVQYENKSQCIEFLSQNVRLGTSYEFGMNTILCRSLHQLMVPLRPDVHCSHIGPTGGDMCVDDIIYDTVVQSSIVGRNNSSQVQHVTSLSPK</sequence>
<organism evidence="1 2">
    <name type="scientific">Exophiala bonariae</name>
    <dbReference type="NCBI Taxonomy" id="1690606"/>
    <lineage>
        <taxon>Eukaryota</taxon>
        <taxon>Fungi</taxon>
        <taxon>Dikarya</taxon>
        <taxon>Ascomycota</taxon>
        <taxon>Pezizomycotina</taxon>
        <taxon>Eurotiomycetes</taxon>
        <taxon>Chaetothyriomycetidae</taxon>
        <taxon>Chaetothyriales</taxon>
        <taxon>Herpotrichiellaceae</taxon>
        <taxon>Exophiala</taxon>
    </lineage>
</organism>
<comment type="caution">
    <text evidence="1">The sequence shown here is derived from an EMBL/GenBank/DDBJ whole genome shotgun (WGS) entry which is preliminary data.</text>
</comment>
<protein>
    <submittedName>
        <fullName evidence="1">Uncharacterized protein</fullName>
    </submittedName>
</protein>
<reference evidence="1 2" key="1">
    <citation type="submission" date="2023-08" db="EMBL/GenBank/DDBJ databases">
        <title>Black Yeasts Isolated from many extreme environments.</title>
        <authorList>
            <person name="Coleine C."/>
            <person name="Stajich J.E."/>
            <person name="Selbmann L."/>
        </authorList>
    </citation>
    <scope>NUCLEOTIDE SEQUENCE [LARGE SCALE GENOMIC DNA]</scope>
    <source>
        <strain evidence="1 2">CCFEE 5792</strain>
    </source>
</reference>
<accession>A0AAV9MT25</accession>
<evidence type="ECO:0000313" key="1">
    <source>
        <dbReference type="EMBL" id="KAK5042891.1"/>
    </source>
</evidence>
<dbReference type="AlphaFoldDB" id="A0AAV9MT25"/>
<dbReference type="GeneID" id="89980555"/>
<keyword evidence="2" id="KW-1185">Reference proteome</keyword>
<dbReference type="RefSeq" id="XP_064699784.1">
    <property type="nucleotide sequence ID" value="XM_064855932.1"/>
</dbReference>